<organism evidence="3 4">
    <name type="scientific">Tannerella forsythia</name>
    <name type="common">Bacteroides forsythus</name>
    <dbReference type="NCBI Taxonomy" id="28112"/>
    <lineage>
        <taxon>Bacteria</taxon>
        <taxon>Pseudomonadati</taxon>
        <taxon>Bacteroidota</taxon>
        <taxon>Bacteroidia</taxon>
        <taxon>Bacteroidales</taxon>
        <taxon>Tannerellaceae</taxon>
        <taxon>Tannerella</taxon>
    </lineage>
</organism>
<comment type="caution">
    <text evidence="3">The sequence shown here is derived from an EMBL/GenBank/DDBJ whole genome shotgun (WGS) entry which is preliminary data.</text>
</comment>
<protein>
    <recommendedName>
        <fullName evidence="5">Repeat protein</fullName>
    </recommendedName>
</protein>
<dbReference type="Gene3D" id="2.60.40.4270">
    <property type="entry name" value="Listeria-Bacteroides repeat domain"/>
    <property type="match status" value="2"/>
</dbReference>
<dbReference type="RefSeq" id="WP_097531455.1">
    <property type="nucleotide sequence ID" value="NZ_NSLJ01000028.1"/>
</dbReference>
<dbReference type="GO" id="GO:0030313">
    <property type="term" value="C:cell envelope"/>
    <property type="evidence" value="ECO:0007669"/>
    <property type="project" value="UniProtKB-SubCell"/>
</dbReference>
<proteinExistence type="predicted"/>
<dbReference type="SUPFAM" id="SSF50965">
    <property type="entry name" value="Galactose oxidase, central domain"/>
    <property type="match status" value="1"/>
</dbReference>
<dbReference type="EMBL" id="NSLJ01000028">
    <property type="protein sequence ID" value="PDP43105.1"/>
    <property type="molecule type" value="Genomic_DNA"/>
</dbReference>
<dbReference type="InterPro" id="IPR042229">
    <property type="entry name" value="Listeria/Bacterioides_rpt_sf"/>
</dbReference>
<dbReference type="PROSITE" id="PS51257">
    <property type="entry name" value="PROKAR_LIPOPROTEIN"/>
    <property type="match status" value="1"/>
</dbReference>
<evidence type="ECO:0008006" key="5">
    <source>
        <dbReference type="Google" id="ProtNLM"/>
    </source>
</evidence>
<keyword evidence="2" id="KW-0732">Signal</keyword>
<reference evidence="3 4" key="1">
    <citation type="submission" date="2017-09" db="EMBL/GenBank/DDBJ databases">
        <title>Phase variable restriction modification systems are present in the genome sequences of periodontal pathogens Prevotella intermedia, Tannerella forsythia and Porphyromonas gingivalis.</title>
        <authorList>
            <person name="Haigh R.D."/>
            <person name="Crawford L."/>
            <person name="Ralph J."/>
            <person name="Wanford J."/>
            <person name="Vartoukian S.R."/>
            <person name="Hijazib K."/>
            <person name="Wade W."/>
            <person name="Oggioni M.R."/>
        </authorList>
    </citation>
    <scope>NUCLEOTIDE SEQUENCE [LARGE SCALE GENOMIC DNA]</scope>
    <source>
        <strain evidence="3 4">WW11663</strain>
    </source>
</reference>
<accession>A0A2A6E620</accession>
<feature type="chain" id="PRO_5012427434" description="Repeat protein" evidence="2">
    <location>
        <begin position="21"/>
        <end position="491"/>
    </location>
</feature>
<evidence type="ECO:0000256" key="2">
    <source>
        <dbReference type="SAM" id="SignalP"/>
    </source>
</evidence>
<dbReference type="Pfam" id="PF09479">
    <property type="entry name" value="Flg_new"/>
    <property type="match status" value="2"/>
</dbReference>
<dbReference type="NCBIfam" id="TIGR02543">
    <property type="entry name" value="List_Bact_rpt"/>
    <property type="match status" value="2"/>
</dbReference>
<gene>
    <name evidence="3" type="ORF">CLI86_10150</name>
</gene>
<comment type="subcellular location">
    <subcellularLocation>
        <location evidence="1">Cell envelope</location>
    </subcellularLocation>
</comment>
<feature type="signal peptide" evidence="2">
    <location>
        <begin position="1"/>
        <end position="20"/>
    </location>
</feature>
<dbReference type="AlphaFoldDB" id="A0A2A6E620"/>
<evidence type="ECO:0000256" key="1">
    <source>
        <dbReference type="ARBA" id="ARBA00004196"/>
    </source>
</evidence>
<dbReference type="Proteomes" id="UP000219259">
    <property type="component" value="Unassembled WGS sequence"/>
</dbReference>
<evidence type="ECO:0000313" key="4">
    <source>
        <dbReference type="Proteomes" id="UP000219259"/>
    </source>
</evidence>
<dbReference type="InterPro" id="IPR011043">
    <property type="entry name" value="Gal_Oxase/kelch_b-propeller"/>
</dbReference>
<sequence length="491" mass="53882">MKRILFIALLGIITMGLASCGDKEEVKTYFTVTFDADGGTPVPEAQRVEEGKTAVAPSTAPVKAGFVFVAWSADGTNAYNFQTPVTRDLILRAKWQAEAVAEYWQVTWELNGGAWPAEGDNHATQVLKGGTLAEPAPPAKANHTFEGWYKEAALSNKVDFPYNVSGVTANFTLYAKWKSETPQNPTMEPGVYVAGTDYITSFGQVAVVWKDGQIFKRFIENRVNHARSVFVGERNIYTVGSRKGEYYSAMVYDNDESKTYPLYSDAYSVFVSGQDVYVAGYDVEYGPCLWKNHKGSKLPGKMNYDGRATAVFVSGSDVYIAGYLFSRQGGKDIAVLWKNNELVELSNGAVNARAYSVFVSGNDVYVAGEENSGSSKAMLWKNNTPVPLQGDVFDHHIAKSVFVVGNDVYVAGEARKGGNDFYAVLWKNNVMTKLEYKAKATSVAVSNNDVYIAGYEIDTQETQTRAAIWKNGTKTLLGNSSSVARCVFIKK</sequence>
<name>A0A2A6E620_TANFO</name>
<evidence type="ECO:0000313" key="3">
    <source>
        <dbReference type="EMBL" id="PDP43105.1"/>
    </source>
</evidence>
<dbReference type="InterPro" id="IPR013378">
    <property type="entry name" value="InlB-like_B-rpt"/>
</dbReference>